<dbReference type="InterPro" id="IPR003615">
    <property type="entry name" value="HNH_nuc"/>
</dbReference>
<keyword evidence="3" id="KW-1185">Reference proteome</keyword>
<accession>A0A059FMX1</accession>
<proteinExistence type="predicted"/>
<reference evidence="2 3" key="1">
    <citation type="journal article" date="2014" name="Antonie Van Leeuwenhoek">
        <title>Hyphomonas beringensis sp. nov. and Hyphomonas chukchiensis sp. nov., isolated from surface seawater of the Bering Sea and Chukchi Sea.</title>
        <authorList>
            <person name="Li C."/>
            <person name="Lai Q."/>
            <person name="Li G."/>
            <person name="Dong C."/>
            <person name="Wang J."/>
            <person name="Liao Y."/>
            <person name="Shao Z."/>
        </authorList>
    </citation>
    <scope>NUCLEOTIDE SEQUENCE [LARGE SCALE GENOMIC DNA]</scope>
    <source>
        <strain evidence="2 3">MHS-2</strain>
    </source>
</reference>
<dbReference type="Pfam" id="PF13391">
    <property type="entry name" value="HNH_2"/>
    <property type="match status" value="1"/>
</dbReference>
<organism evidence="2 3">
    <name type="scientific">Hyphomonas johnsonii MHS-2</name>
    <dbReference type="NCBI Taxonomy" id="1280950"/>
    <lineage>
        <taxon>Bacteria</taxon>
        <taxon>Pseudomonadati</taxon>
        <taxon>Pseudomonadota</taxon>
        <taxon>Alphaproteobacteria</taxon>
        <taxon>Hyphomonadales</taxon>
        <taxon>Hyphomonadaceae</taxon>
        <taxon>Hyphomonas</taxon>
    </lineage>
</organism>
<dbReference type="STRING" id="1280950.HJO_12207"/>
<dbReference type="eggNOG" id="COG3440">
    <property type="taxonomic scope" value="Bacteria"/>
</dbReference>
<gene>
    <name evidence="2" type="ORF">HJO_12207</name>
</gene>
<name>A0A059FMX1_9PROT</name>
<evidence type="ECO:0000313" key="3">
    <source>
        <dbReference type="Proteomes" id="UP000025171"/>
    </source>
</evidence>
<sequence>MVLVEKSSSIYDDDTGIRYHFPRRYLNRVESAVRDWAVFYRPVKDTGVSEESRGSYFATAELGPISPDPSNDGLYYVEIRSETYADFASPVPRIVDGSFIEPSLAGKNGSTNVGVALQAVRHIPDEAFDRILGLAWPDAGVELPRVGRNDLDNEHRQNGVREDQLGFVHETERKIVAQLLNRKVRDARFRTAVLHAYEKRCAITGWNFINGGGRAEAEAAHIRPVEHGGPDKICNGLALSGTVHWMFDRGLIGVAANDEIIISRKVNDRESIERLINPTRKLVRPKKTEYHPHPEFLRWHREFHRLEAA</sequence>
<comment type="caution">
    <text evidence="2">The sequence shown here is derived from an EMBL/GenBank/DDBJ whole genome shotgun (WGS) entry which is preliminary data.</text>
</comment>
<feature type="domain" description="HNH nuclease" evidence="1">
    <location>
        <begin position="201"/>
        <end position="254"/>
    </location>
</feature>
<dbReference type="AlphaFoldDB" id="A0A059FMX1"/>
<dbReference type="EMBL" id="ARYK01000005">
    <property type="protein sequence ID" value="KCZ91881.1"/>
    <property type="molecule type" value="Genomic_DNA"/>
</dbReference>
<dbReference type="Proteomes" id="UP000025171">
    <property type="component" value="Unassembled WGS sequence"/>
</dbReference>
<protein>
    <recommendedName>
        <fullName evidence="1">HNH nuclease domain-containing protein</fullName>
    </recommendedName>
</protein>
<evidence type="ECO:0000259" key="1">
    <source>
        <dbReference type="Pfam" id="PF13391"/>
    </source>
</evidence>
<evidence type="ECO:0000313" key="2">
    <source>
        <dbReference type="EMBL" id="KCZ91881.1"/>
    </source>
</evidence>